<dbReference type="Proteomes" id="UP000663828">
    <property type="component" value="Unassembled WGS sequence"/>
</dbReference>
<organism evidence="1 2">
    <name type="scientific">Adineta ricciae</name>
    <name type="common">Rotifer</name>
    <dbReference type="NCBI Taxonomy" id="249248"/>
    <lineage>
        <taxon>Eukaryota</taxon>
        <taxon>Metazoa</taxon>
        <taxon>Spiralia</taxon>
        <taxon>Gnathifera</taxon>
        <taxon>Rotifera</taxon>
        <taxon>Eurotatoria</taxon>
        <taxon>Bdelloidea</taxon>
        <taxon>Adinetida</taxon>
        <taxon>Adinetidae</taxon>
        <taxon>Adineta</taxon>
    </lineage>
</organism>
<protein>
    <submittedName>
        <fullName evidence="1">Uncharacterized protein</fullName>
    </submittedName>
</protein>
<comment type="caution">
    <text evidence="1">The sequence shown here is derived from an EMBL/GenBank/DDBJ whole genome shotgun (WGS) entry which is preliminary data.</text>
</comment>
<sequence>MGCSSSKKKLSKADLQFLEENTEFTREQITDWYEGFI</sequence>
<reference evidence="1" key="1">
    <citation type="submission" date="2021-02" db="EMBL/GenBank/DDBJ databases">
        <authorList>
            <person name="Nowell W R."/>
        </authorList>
    </citation>
    <scope>NUCLEOTIDE SEQUENCE</scope>
</reference>
<accession>A0A816DW12</accession>
<evidence type="ECO:0000313" key="1">
    <source>
        <dbReference type="EMBL" id="CAF1641821.1"/>
    </source>
</evidence>
<feature type="non-terminal residue" evidence="1">
    <location>
        <position position="37"/>
    </location>
</feature>
<keyword evidence="2" id="KW-1185">Reference proteome</keyword>
<proteinExistence type="predicted"/>
<dbReference type="AlphaFoldDB" id="A0A816DW12"/>
<dbReference type="EMBL" id="CAJNOR010009168">
    <property type="protein sequence ID" value="CAF1641821.1"/>
    <property type="molecule type" value="Genomic_DNA"/>
</dbReference>
<evidence type="ECO:0000313" key="2">
    <source>
        <dbReference type="Proteomes" id="UP000663828"/>
    </source>
</evidence>
<name>A0A816DW12_ADIRI</name>
<dbReference type="Gene3D" id="1.10.238.10">
    <property type="entry name" value="EF-hand"/>
    <property type="match status" value="1"/>
</dbReference>
<gene>
    <name evidence="1" type="ORF">XAT740_LOCUS53449</name>
</gene>